<dbReference type="InterPro" id="IPR027417">
    <property type="entry name" value="P-loop_NTPase"/>
</dbReference>
<protein>
    <recommendedName>
        <fullName evidence="2">Helicase HerA central domain-containing protein</fullName>
    </recommendedName>
</protein>
<evidence type="ECO:0008006" key="2">
    <source>
        <dbReference type="Google" id="ProtNLM"/>
    </source>
</evidence>
<accession>X0ZL67</accession>
<dbReference type="SUPFAM" id="SSF52540">
    <property type="entry name" value="P-loop containing nucleoside triphosphate hydrolases"/>
    <property type="match status" value="1"/>
</dbReference>
<dbReference type="PANTHER" id="PTHR30121">
    <property type="entry name" value="UNCHARACTERIZED PROTEIN YJGR-RELATED"/>
    <property type="match status" value="1"/>
</dbReference>
<proteinExistence type="predicted"/>
<evidence type="ECO:0000313" key="1">
    <source>
        <dbReference type="EMBL" id="GAG70415.1"/>
    </source>
</evidence>
<reference evidence="1" key="1">
    <citation type="journal article" date="2014" name="Front. Microbiol.">
        <title>High frequency of phylogenetically diverse reductive dehalogenase-homologous genes in deep subseafloor sedimentary metagenomes.</title>
        <authorList>
            <person name="Kawai M."/>
            <person name="Futagami T."/>
            <person name="Toyoda A."/>
            <person name="Takaki Y."/>
            <person name="Nishi S."/>
            <person name="Hori S."/>
            <person name="Arai W."/>
            <person name="Tsubouchi T."/>
            <person name="Morono Y."/>
            <person name="Uchiyama I."/>
            <person name="Ito T."/>
            <person name="Fujiyama A."/>
            <person name="Inagaki F."/>
            <person name="Takami H."/>
        </authorList>
    </citation>
    <scope>NUCLEOTIDE SEQUENCE</scope>
    <source>
        <strain evidence="1">Expedition CK06-06</strain>
    </source>
</reference>
<dbReference type="PANTHER" id="PTHR30121:SF6">
    <property type="entry name" value="SLR6007 PROTEIN"/>
    <property type="match status" value="1"/>
</dbReference>
<feature type="non-terminal residue" evidence="1">
    <location>
        <position position="253"/>
    </location>
</feature>
<gene>
    <name evidence="1" type="ORF">S01H4_11073</name>
</gene>
<dbReference type="InterPro" id="IPR051162">
    <property type="entry name" value="T4SS_component"/>
</dbReference>
<dbReference type="AlphaFoldDB" id="X0ZL67"/>
<comment type="caution">
    <text evidence="1">The sequence shown here is derived from an EMBL/GenBank/DDBJ whole genome shotgun (WGS) entry which is preliminary data.</text>
</comment>
<organism evidence="1">
    <name type="scientific">marine sediment metagenome</name>
    <dbReference type="NCBI Taxonomy" id="412755"/>
    <lineage>
        <taxon>unclassified sequences</taxon>
        <taxon>metagenomes</taxon>
        <taxon>ecological metagenomes</taxon>
    </lineage>
</organism>
<dbReference type="EMBL" id="BART01004398">
    <property type="protein sequence ID" value="GAG70415.1"/>
    <property type="molecule type" value="Genomic_DNA"/>
</dbReference>
<sequence>MLKELLKEKGGESSQLSPAMERLLRESVMKLADSPEENNSIQSLSKMITKISSNDRIGHMTRDALLNRLQILFQEPLGEILRGGSEAIDISSLLQKRIILDLSYVARIGGMDSARILYNLIAKRIFEGAMKRGIVPGLHHIVVLEEANNLVPESYSKHSSADVTTGESMVLLQRATGQGVIVVSTRPNISSNILANTATKIVFRLPYDSQTGGKFLSLNEEQETYLRNMKRGRALVSIPNSETFEIATKPFVD</sequence>
<name>X0ZL67_9ZZZZ</name>
<dbReference type="Gene3D" id="3.40.50.300">
    <property type="entry name" value="P-loop containing nucleotide triphosphate hydrolases"/>
    <property type="match status" value="1"/>
</dbReference>